<keyword evidence="1" id="KW-0812">Transmembrane</keyword>
<comment type="caution">
    <text evidence="2">The sequence shown here is derived from an EMBL/GenBank/DDBJ whole genome shotgun (WGS) entry which is preliminary data.</text>
</comment>
<feature type="transmembrane region" description="Helical" evidence="1">
    <location>
        <begin position="41"/>
        <end position="67"/>
    </location>
</feature>
<organism evidence="2 3">
    <name type="scientific">Flavobacterium crassostreae</name>
    <dbReference type="NCBI Taxonomy" id="1763534"/>
    <lineage>
        <taxon>Bacteria</taxon>
        <taxon>Pseudomonadati</taxon>
        <taxon>Bacteroidota</taxon>
        <taxon>Flavobacteriia</taxon>
        <taxon>Flavobacteriales</taxon>
        <taxon>Flavobacteriaceae</taxon>
        <taxon>Flavobacterium</taxon>
    </lineage>
</organism>
<dbReference type="EMBL" id="LVEP01000024">
    <property type="protein sequence ID" value="OCB76055.1"/>
    <property type="molecule type" value="Genomic_DNA"/>
</dbReference>
<evidence type="ECO:0000313" key="2">
    <source>
        <dbReference type="EMBL" id="OCB76055.1"/>
    </source>
</evidence>
<dbReference type="STRING" id="1763534.GCA_001831475_02112"/>
<gene>
    <name evidence="2" type="ORF">LPBF_07015</name>
</gene>
<sequence length="114" mass="12980">MDSKTTSIELLIEKFETYAKTTIELTKLTTIAKSADVLSSFLSRIVVSIAVVAFVLFFSFGASFMIGEQLGNVYWGFFIVALFYLLLSLFLYLYRTPWIKTPISDKIITKILKK</sequence>
<dbReference type="Proteomes" id="UP000093510">
    <property type="component" value="Unassembled WGS sequence"/>
</dbReference>
<reference evidence="2 3" key="1">
    <citation type="submission" date="2016-03" db="EMBL/GenBank/DDBJ databases">
        <authorList>
            <person name="Ploux O."/>
        </authorList>
    </citation>
    <scope>NUCLEOTIDE SEQUENCE [LARGE SCALE GENOMIC DNA]</scope>
    <source>
        <strain evidence="2 3">LPB0076</strain>
    </source>
</reference>
<keyword evidence="1" id="KW-1133">Transmembrane helix</keyword>
<protein>
    <recommendedName>
        <fullName evidence="4">Competence protein</fullName>
    </recommendedName>
</protein>
<evidence type="ECO:0000256" key="1">
    <source>
        <dbReference type="SAM" id="Phobius"/>
    </source>
</evidence>
<feature type="transmembrane region" description="Helical" evidence="1">
    <location>
        <begin position="73"/>
        <end position="94"/>
    </location>
</feature>
<dbReference type="AlphaFoldDB" id="A0A1B9E297"/>
<dbReference type="OrthoDB" id="678770at2"/>
<accession>A0A1B9E297</accession>
<evidence type="ECO:0000313" key="3">
    <source>
        <dbReference type="Proteomes" id="UP000093510"/>
    </source>
</evidence>
<keyword evidence="3" id="KW-1185">Reference proteome</keyword>
<name>A0A1B9E297_9FLAO</name>
<keyword evidence="1" id="KW-0472">Membrane</keyword>
<dbReference type="RefSeq" id="WP_066334278.1">
    <property type="nucleotide sequence ID" value="NZ_CP017688.1"/>
</dbReference>
<evidence type="ECO:0008006" key="4">
    <source>
        <dbReference type="Google" id="ProtNLM"/>
    </source>
</evidence>
<proteinExistence type="predicted"/>